<proteinExistence type="predicted"/>
<sequence length="228" mass="25388">MQRSICTTLPLCLILAACGGAPRALPDISHARVWHVNDDAARGVYGSAVPHHTAVQPHHHTPIYTPNTAYTKQPNPSAAAAYRGKTNDDFLPLIMQAENQSSGYIKNILAKSREMTLFHKEIIQGGCWDYLDAAWTRAGVNRNMRQTVYKSSHGGAYANVDDLRAGDWIYHVNHSYNNIEHSGMFIGWVDKSRNLGLTLSYAGEGRQEPARYKVYDLSSVYNIMRAPS</sequence>
<feature type="signal peptide" evidence="1">
    <location>
        <begin position="1"/>
        <end position="23"/>
    </location>
</feature>
<protein>
    <recommendedName>
        <fullName evidence="4">CHAP domain-containing protein</fullName>
    </recommendedName>
</protein>
<dbReference type="Proteomes" id="UP000219669">
    <property type="component" value="Unassembled WGS sequence"/>
</dbReference>
<evidence type="ECO:0000313" key="2">
    <source>
        <dbReference type="EMBL" id="SOD68345.1"/>
    </source>
</evidence>
<organism evidence="2 3">
    <name type="scientific">Alysiella filiformis DSM 16848</name>
    <dbReference type="NCBI Taxonomy" id="1120981"/>
    <lineage>
        <taxon>Bacteria</taxon>
        <taxon>Pseudomonadati</taxon>
        <taxon>Pseudomonadota</taxon>
        <taxon>Betaproteobacteria</taxon>
        <taxon>Neisseriales</taxon>
        <taxon>Neisseriaceae</taxon>
        <taxon>Alysiella</taxon>
    </lineage>
</organism>
<evidence type="ECO:0000313" key="3">
    <source>
        <dbReference type="Proteomes" id="UP000219669"/>
    </source>
</evidence>
<dbReference type="EMBL" id="OCNF01000008">
    <property type="protein sequence ID" value="SOD68345.1"/>
    <property type="molecule type" value="Genomic_DNA"/>
</dbReference>
<reference evidence="2 3" key="1">
    <citation type="submission" date="2017-09" db="EMBL/GenBank/DDBJ databases">
        <authorList>
            <person name="Ehlers B."/>
            <person name="Leendertz F.H."/>
        </authorList>
    </citation>
    <scope>NUCLEOTIDE SEQUENCE [LARGE SCALE GENOMIC DNA]</scope>
    <source>
        <strain evidence="2 3">DSM 16848</strain>
    </source>
</reference>
<evidence type="ECO:0008006" key="4">
    <source>
        <dbReference type="Google" id="ProtNLM"/>
    </source>
</evidence>
<dbReference type="PROSITE" id="PS51257">
    <property type="entry name" value="PROKAR_LIPOPROTEIN"/>
    <property type="match status" value="1"/>
</dbReference>
<keyword evidence="3" id="KW-1185">Reference proteome</keyword>
<name>A0A286EBN2_9NEIS</name>
<dbReference type="RefSeq" id="WP_179655825.1">
    <property type="nucleotide sequence ID" value="NZ_CP083931.1"/>
</dbReference>
<keyword evidence="1" id="KW-0732">Signal</keyword>
<feature type="chain" id="PRO_5013193950" description="CHAP domain-containing protein" evidence="1">
    <location>
        <begin position="24"/>
        <end position="228"/>
    </location>
</feature>
<gene>
    <name evidence="2" type="ORF">SAMN02746062_01219</name>
</gene>
<evidence type="ECO:0000256" key="1">
    <source>
        <dbReference type="SAM" id="SignalP"/>
    </source>
</evidence>
<dbReference type="AlphaFoldDB" id="A0A286EBN2"/>
<accession>A0A286EBN2</accession>